<reference evidence="2" key="1">
    <citation type="submission" date="2021-01" db="EMBL/GenBank/DDBJ databases">
        <authorList>
            <person name="Corre E."/>
            <person name="Pelletier E."/>
            <person name="Niang G."/>
            <person name="Scheremetjew M."/>
            <person name="Finn R."/>
            <person name="Kale V."/>
            <person name="Holt S."/>
            <person name="Cochrane G."/>
            <person name="Meng A."/>
            <person name="Brown T."/>
            <person name="Cohen L."/>
        </authorList>
    </citation>
    <scope>NUCLEOTIDE SEQUENCE</scope>
    <source>
        <strain evidence="2">SAG 63-3</strain>
    </source>
</reference>
<feature type="transmembrane region" description="Helical" evidence="1">
    <location>
        <begin position="88"/>
        <end position="108"/>
    </location>
</feature>
<feature type="transmembrane region" description="Helical" evidence="1">
    <location>
        <begin position="129"/>
        <end position="151"/>
    </location>
</feature>
<proteinExistence type="predicted"/>
<gene>
    <name evidence="2" type="ORF">PPAR00522_LOCUS7144</name>
</gene>
<dbReference type="EMBL" id="HBFM01011288">
    <property type="protein sequence ID" value="CAD8770742.1"/>
    <property type="molecule type" value="Transcribed_RNA"/>
</dbReference>
<evidence type="ECO:0000313" key="2">
    <source>
        <dbReference type="EMBL" id="CAD8770742.1"/>
    </source>
</evidence>
<feature type="transmembrane region" description="Helical" evidence="1">
    <location>
        <begin position="205"/>
        <end position="227"/>
    </location>
</feature>
<organism evidence="2">
    <name type="scientific">Polytomella parva</name>
    <dbReference type="NCBI Taxonomy" id="51329"/>
    <lineage>
        <taxon>Eukaryota</taxon>
        <taxon>Viridiplantae</taxon>
        <taxon>Chlorophyta</taxon>
        <taxon>core chlorophytes</taxon>
        <taxon>Chlorophyceae</taxon>
        <taxon>CS clade</taxon>
        <taxon>Chlamydomonadales</taxon>
        <taxon>Chlamydomonadaceae</taxon>
        <taxon>Polytomella</taxon>
    </lineage>
</organism>
<dbReference type="AlphaFoldDB" id="A0A7S0UWT2"/>
<keyword evidence="1" id="KW-1133">Transmembrane helix</keyword>
<feature type="transmembrane region" description="Helical" evidence="1">
    <location>
        <begin position="239"/>
        <end position="258"/>
    </location>
</feature>
<evidence type="ECO:0000256" key="1">
    <source>
        <dbReference type="SAM" id="Phobius"/>
    </source>
</evidence>
<feature type="transmembrane region" description="Helical" evidence="1">
    <location>
        <begin position="47"/>
        <end position="68"/>
    </location>
</feature>
<keyword evidence="1" id="KW-0812">Transmembrane</keyword>
<keyword evidence="1" id="KW-0472">Membrane</keyword>
<sequence length="270" mass="30999">MNFSPKTISRNNNMKQNIVPRKTTLYCPTGTEKLCTSTQLYFPCNSIFKVILVGPILVWIICIMLGSFHHEGISSTKVEHPFVFYDKYILRRFGSLLPFCFLLFRWLFNFPWIKRIPRTTPGSRPTFSAQATLCFASFILYGKMALLRLVLYGVHIVLQRYTKFVLMSDHVFLGACICACLQVEMALAIGDVIKNEALRGPATRSLLIISVMMFNLLIQFITAADLYFSGRHYHHTREINASLFAGLMLFQVQGVLWLKQQLHVKTNQNL</sequence>
<accession>A0A7S0UWT2</accession>
<protein>
    <submittedName>
        <fullName evidence="2">Uncharacterized protein</fullName>
    </submittedName>
</protein>
<feature type="transmembrane region" description="Helical" evidence="1">
    <location>
        <begin position="171"/>
        <end position="193"/>
    </location>
</feature>
<name>A0A7S0UWT2_9CHLO</name>